<dbReference type="InterPro" id="IPR017956">
    <property type="entry name" value="AT_hook_DNA-bd_motif"/>
</dbReference>
<protein>
    <submittedName>
        <fullName evidence="2">Uncharacterized protein</fullName>
    </submittedName>
</protein>
<dbReference type="EMBL" id="LUGH01000089">
    <property type="protein sequence ID" value="OBZ89565.1"/>
    <property type="molecule type" value="Genomic_DNA"/>
</dbReference>
<comment type="caution">
    <text evidence="2">The sequence shown here is derived from an EMBL/GenBank/DDBJ whole genome shotgun (WGS) entry which is preliminary data.</text>
</comment>
<feature type="compositionally biased region" description="Polar residues" evidence="1">
    <location>
        <begin position="59"/>
        <end position="70"/>
    </location>
</feature>
<dbReference type="AlphaFoldDB" id="A0A1C7NKH6"/>
<gene>
    <name evidence="2" type="ORF">A0J61_02390</name>
</gene>
<reference evidence="2 3" key="1">
    <citation type="submission" date="2016-03" db="EMBL/GenBank/DDBJ databases">
        <title>Choanephora cucurbitarum.</title>
        <authorList>
            <person name="Min B."/>
            <person name="Park H."/>
            <person name="Park J.-H."/>
            <person name="Shin H.-D."/>
            <person name="Choi I.-G."/>
        </authorList>
    </citation>
    <scope>NUCLEOTIDE SEQUENCE [LARGE SCALE GENOMIC DNA]</scope>
    <source>
        <strain evidence="2 3">KUS-F28377</strain>
    </source>
</reference>
<name>A0A1C7NKH6_9FUNG</name>
<proteinExistence type="predicted"/>
<dbReference type="SMART" id="SM00384">
    <property type="entry name" value="AT_hook"/>
    <property type="match status" value="3"/>
</dbReference>
<sequence>MPSTGISTKAEVTLDKEAKTNIPPARKRGRPSKDAVKGLGQEIPQDSMKGKSEEKAEQQVESLNVSQNEQPQKRKRGRPPKVLSEAEVMKREAKKKVDPSVPKRGRGRPRKAPSE</sequence>
<feature type="compositionally biased region" description="Basic and acidic residues" evidence="1">
    <location>
        <begin position="87"/>
        <end position="98"/>
    </location>
</feature>
<dbReference type="Proteomes" id="UP000093000">
    <property type="component" value="Unassembled WGS sequence"/>
</dbReference>
<dbReference type="InParanoid" id="A0A1C7NKH6"/>
<keyword evidence="3" id="KW-1185">Reference proteome</keyword>
<evidence type="ECO:0000313" key="2">
    <source>
        <dbReference type="EMBL" id="OBZ89565.1"/>
    </source>
</evidence>
<dbReference type="GO" id="GO:0003677">
    <property type="term" value="F:DNA binding"/>
    <property type="evidence" value="ECO:0007669"/>
    <property type="project" value="InterPro"/>
</dbReference>
<feature type="region of interest" description="Disordered" evidence="1">
    <location>
        <begin position="1"/>
        <end position="115"/>
    </location>
</feature>
<dbReference type="PRINTS" id="PR00929">
    <property type="entry name" value="ATHOOK"/>
</dbReference>
<evidence type="ECO:0000313" key="3">
    <source>
        <dbReference type="Proteomes" id="UP000093000"/>
    </source>
</evidence>
<dbReference type="OrthoDB" id="10561926at2759"/>
<feature type="compositionally biased region" description="Basic and acidic residues" evidence="1">
    <location>
        <begin position="48"/>
        <end position="58"/>
    </location>
</feature>
<feature type="compositionally biased region" description="Basic residues" evidence="1">
    <location>
        <begin position="103"/>
        <end position="115"/>
    </location>
</feature>
<evidence type="ECO:0000256" key="1">
    <source>
        <dbReference type="SAM" id="MobiDB-lite"/>
    </source>
</evidence>
<dbReference type="Pfam" id="PF02178">
    <property type="entry name" value="AT_hook"/>
    <property type="match status" value="3"/>
</dbReference>
<organism evidence="2 3">
    <name type="scientific">Choanephora cucurbitarum</name>
    <dbReference type="NCBI Taxonomy" id="101091"/>
    <lineage>
        <taxon>Eukaryota</taxon>
        <taxon>Fungi</taxon>
        <taxon>Fungi incertae sedis</taxon>
        <taxon>Mucoromycota</taxon>
        <taxon>Mucoromycotina</taxon>
        <taxon>Mucoromycetes</taxon>
        <taxon>Mucorales</taxon>
        <taxon>Mucorineae</taxon>
        <taxon>Choanephoraceae</taxon>
        <taxon>Choanephoroideae</taxon>
        <taxon>Choanephora</taxon>
    </lineage>
</organism>
<accession>A0A1C7NKH6</accession>